<evidence type="ECO:0000313" key="2">
    <source>
        <dbReference type="EMBL" id="SHL18230.1"/>
    </source>
</evidence>
<accession>A0A1M6YJD4</accession>
<proteinExistence type="predicted"/>
<protein>
    <recommendedName>
        <fullName evidence="4">Lipoprotein LprG</fullName>
    </recommendedName>
</protein>
<evidence type="ECO:0000256" key="1">
    <source>
        <dbReference type="SAM" id="SignalP"/>
    </source>
</evidence>
<evidence type="ECO:0008006" key="4">
    <source>
        <dbReference type="Google" id="ProtNLM"/>
    </source>
</evidence>
<dbReference type="AlphaFoldDB" id="A0A1M6YJD4"/>
<organism evidence="2 3">
    <name type="scientific">Pseudonocardia thermophila</name>
    <dbReference type="NCBI Taxonomy" id="1848"/>
    <lineage>
        <taxon>Bacteria</taxon>
        <taxon>Bacillati</taxon>
        <taxon>Actinomycetota</taxon>
        <taxon>Actinomycetes</taxon>
        <taxon>Pseudonocardiales</taxon>
        <taxon>Pseudonocardiaceae</taxon>
        <taxon>Pseudonocardia</taxon>
    </lineage>
</organism>
<dbReference type="OrthoDB" id="3427828at2"/>
<name>A0A1M6YJD4_PSETH</name>
<dbReference type="Gene3D" id="2.50.20.20">
    <property type="match status" value="1"/>
</dbReference>
<keyword evidence="1" id="KW-0732">Signal</keyword>
<feature type="chain" id="PRO_5012409883" description="Lipoprotein LprG" evidence="1">
    <location>
        <begin position="26"/>
        <end position="260"/>
    </location>
</feature>
<dbReference type="STRING" id="1848.SAMN05443637_12048"/>
<gene>
    <name evidence="2" type="ORF">SAMN05443637_12048</name>
</gene>
<dbReference type="Proteomes" id="UP000184363">
    <property type="component" value="Unassembled WGS sequence"/>
</dbReference>
<dbReference type="SUPFAM" id="SSF89392">
    <property type="entry name" value="Prokaryotic lipoproteins and lipoprotein localization factors"/>
    <property type="match status" value="1"/>
</dbReference>
<feature type="signal peptide" evidence="1">
    <location>
        <begin position="1"/>
        <end position="25"/>
    </location>
</feature>
<sequence length="260" mass="27318">MRKPFLLAAFAAVVVALAGCGGATAGTAAPAGAPPAPVAYTSIDELSAAMAKATADKHSATMQMDIGLGGQSMTGEGAYAIEGRNVKMRLTMSIPQAGEMEMRLVDNVLYVKAGPANPAWLRMPIDPNDPRTAEFAQIIDQVDVSKQFDQFKIGGELTGSSPDTIDGAATTRYDVKVDVAKALAEAPDAQTREQLRPLQEAGVQNVDMQLWIDSSDLPRQFRSSFTSQGQPVSATVKLSDWGAPVSVEAPPADQVTDLPG</sequence>
<dbReference type="EMBL" id="FRAP01000020">
    <property type="protein sequence ID" value="SHL18230.1"/>
    <property type="molecule type" value="Genomic_DNA"/>
</dbReference>
<keyword evidence="3" id="KW-1185">Reference proteome</keyword>
<dbReference type="PROSITE" id="PS51257">
    <property type="entry name" value="PROKAR_LIPOPROTEIN"/>
    <property type="match status" value="1"/>
</dbReference>
<dbReference type="InterPro" id="IPR029046">
    <property type="entry name" value="LolA/LolB/LppX"/>
</dbReference>
<reference evidence="2 3" key="1">
    <citation type="submission" date="2016-11" db="EMBL/GenBank/DDBJ databases">
        <authorList>
            <person name="Jaros S."/>
            <person name="Januszkiewicz K."/>
            <person name="Wedrychowicz H."/>
        </authorList>
    </citation>
    <scope>NUCLEOTIDE SEQUENCE [LARGE SCALE GENOMIC DNA]</scope>
    <source>
        <strain evidence="2 3">DSM 43832</strain>
    </source>
</reference>
<dbReference type="RefSeq" id="WP_073459435.1">
    <property type="nucleotide sequence ID" value="NZ_CALGVN010000030.1"/>
</dbReference>
<evidence type="ECO:0000313" key="3">
    <source>
        <dbReference type="Proteomes" id="UP000184363"/>
    </source>
</evidence>